<dbReference type="GO" id="GO:0016757">
    <property type="term" value="F:glycosyltransferase activity"/>
    <property type="evidence" value="ECO:0007669"/>
    <property type="project" value="UniProtKB-UniRule"/>
</dbReference>
<evidence type="ECO:0000256" key="5">
    <source>
        <dbReference type="ARBA" id="ARBA00022692"/>
    </source>
</evidence>
<dbReference type="HOGENOM" id="CLU_008031_4_0_1"/>
<keyword evidence="7" id="KW-0472">Membrane</keyword>
<reference evidence="10" key="1">
    <citation type="submission" date="2007-07" db="EMBL/GenBank/DDBJ databases">
        <title>PCAP assembly of the Caenorhabditis remanei genome.</title>
        <authorList>
            <consortium name="The Caenorhabditis remanei Sequencing Consortium"/>
            <person name="Wilson R.K."/>
        </authorList>
    </citation>
    <scope>NUCLEOTIDE SEQUENCE [LARGE SCALE GENOMIC DNA]</scope>
    <source>
        <strain evidence="10">PB4641</strain>
    </source>
</reference>
<comment type="similarity">
    <text evidence="2 8">Belongs to the glycosyltransferase 92 family.</text>
</comment>
<dbReference type="InterPro" id="IPR008166">
    <property type="entry name" value="Glyco_transf_92"/>
</dbReference>
<keyword evidence="3 8" id="KW-0328">Glycosyltransferase</keyword>
<evidence type="ECO:0000256" key="3">
    <source>
        <dbReference type="ARBA" id="ARBA00022676"/>
    </source>
</evidence>
<evidence type="ECO:0000256" key="2">
    <source>
        <dbReference type="ARBA" id="ARBA00007647"/>
    </source>
</evidence>
<gene>
    <name evidence="10" type="ORF">CRE_18628</name>
</gene>
<protein>
    <recommendedName>
        <fullName evidence="8">Glycosyltransferase family 92 protein</fullName>
        <ecNumber evidence="8">2.4.1.-</ecNumber>
    </recommendedName>
</protein>
<feature type="chain" id="PRO_5003172935" description="Glycosyltransferase family 92 protein" evidence="9">
    <location>
        <begin position="22"/>
        <end position="454"/>
    </location>
</feature>
<dbReference type="EC" id="2.4.1.-" evidence="8"/>
<proteinExistence type="inferred from homology"/>
<accession>E3LKE5</accession>
<dbReference type="EMBL" id="DS268410">
    <property type="protein sequence ID" value="EFP00137.1"/>
    <property type="molecule type" value="Genomic_DNA"/>
</dbReference>
<sequence>MSKSFFAIVVISLMVTSLVLHMINTGQSFQSGILETSILMGTVETRNETKPTSTDSSPSTYTINGKDRFDWYREQMYSKMELNEPKITSNISTLYAYEFEHEIIITTTSRDRMGYRVYCRYVDENDIEIEEPFESFTYPEYIVACKKRKGTRKIGLSVEKNGDFQPLPIVDRMLKNPKYELAMCLTPLYGIEPKWLMFIELIEHYKLQGVQHFYSYIHNASNYDLKVINDYVRTGEVEVHYLLERDEREDNHWQMVHIAFFFPQDCLIRSRGESKWTLFADLDERIYMTNYTGTIRDYVGEVKNEAVASIQFRQQWILKTELMPEEYEGDGQIMEWMPTHRWHNSTGIGDPGHTSKCIVDTSKVFIMWVHSVTEFFPYPNGNIFQRDYFQRDVEPKDGLIRHYRDQNLGSWGEIWLKESLVFGPLRNTDYPKKLIGKLTENVKRRAKYVYDNVD</sequence>
<comment type="subcellular location">
    <subcellularLocation>
        <location evidence="1">Membrane</location>
        <topology evidence="1">Single-pass membrane protein</topology>
    </subcellularLocation>
</comment>
<keyword evidence="4 8" id="KW-0808">Transferase</keyword>
<dbReference type="InParanoid" id="E3LKE5"/>
<dbReference type="AlphaFoldDB" id="E3LKE5"/>
<dbReference type="PANTHER" id="PTHR21461">
    <property type="entry name" value="GLYCOSYLTRANSFERASE FAMILY 92 PROTEIN"/>
    <property type="match status" value="1"/>
</dbReference>
<dbReference type="Proteomes" id="UP000008281">
    <property type="component" value="Unassembled WGS sequence"/>
</dbReference>
<evidence type="ECO:0000256" key="9">
    <source>
        <dbReference type="SAM" id="SignalP"/>
    </source>
</evidence>
<organism evidence="11">
    <name type="scientific">Caenorhabditis remanei</name>
    <name type="common">Caenorhabditis vulgaris</name>
    <dbReference type="NCBI Taxonomy" id="31234"/>
    <lineage>
        <taxon>Eukaryota</taxon>
        <taxon>Metazoa</taxon>
        <taxon>Ecdysozoa</taxon>
        <taxon>Nematoda</taxon>
        <taxon>Chromadorea</taxon>
        <taxon>Rhabditida</taxon>
        <taxon>Rhabditina</taxon>
        <taxon>Rhabditomorpha</taxon>
        <taxon>Rhabditoidea</taxon>
        <taxon>Rhabditidae</taxon>
        <taxon>Peloderinae</taxon>
        <taxon>Caenorhabditis</taxon>
    </lineage>
</organism>
<dbReference type="GO" id="GO:0005737">
    <property type="term" value="C:cytoplasm"/>
    <property type="evidence" value="ECO:0007669"/>
    <property type="project" value="TreeGrafter"/>
</dbReference>
<evidence type="ECO:0000256" key="7">
    <source>
        <dbReference type="ARBA" id="ARBA00023136"/>
    </source>
</evidence>
<evidence type="ECO:0000256" key="4">
    <source>
        <dbReference type="ARBA" id="ARBA00022679"/>
    </source>
</evidence>
<dbReference type="Pfam" id="PF01697">
    <property type="entry name" value="Glyco_transf_92"/>
    <property type="match status" value="1"/>
</dbReference>
<keyword evidence="6" id="KW-1133">Transmembrane helix</keyword>
<dbReference type="PANTHER" id="PTHR21461:SF7">
    <property type="entry name" value="GLYCOSYLTRANSFERASE FAMILY 92 PROTEIN"/>
    <property type="match status" value="1"/>
</dbReference>
<evidence type="ECO:0000313" key="11">
    <source>
        <dbReference type="Proteomes" id="UP000008281"/>
    </source>
</evidence>
<dbReference type="eggNOG" id="KOG4735">
    <property type="taxonomic scope" value="Eukaryota"/>
</dbReference>
<name>E3LKE5_CAERE</name>
<dbReference type="GO" id="GO:0016020">
    <property type="term" value="C:membrane"/>
    <property type="evidence" value="ECO:0007669"/>
    <property type="project" value="UniProtKB-SubCell"/>
</dbReference>
<evidence type="ECO:0000313" key="10">
    <source>
        <dbReference type="EMBL" id="EFP00137.1"/>
    </source>
</evidence>
<evidence type="ECO:0000256" key="1">
    <source>
        <dbReference type="ARBA" id="ARBA00004167"/>
    </source>
</evidence>
<evidence type="ECO:0000256" key="8">
    <source>
        <dbReference type="RuleBase" id="RU366017"/>
    </source>
</evidence>
<evidence type="ECO:0000256" key="6">
    <source>
        <dbReference type="ARBA" id="ARBA00022989"/>
    </source>
</evidence>
<keyword evidence="9" id="KW-0732">Signal</keyword>
<feature type="signal peptide" evidence="9">
    <location>
        <begin position="1"/>
        <end position="21"/>
    </location>
</feature>
<keyword evidence="5" id="KW-0812">Transmembrane</keyword>
<dbReference type="OrthoDB" id="5801206at2759"/>
<keyword evidence="11" id="KW-1185">Reference proteome</keyword>